<dbReference type="GeneID" id="16996187"/>
<dbReference type="HOGENOM" id="CLU_322225_0_0_1"/>
<evidence type="ECO:0000256" key="6">
    <source>
        <dbReference type="PROSITE-ProRule" id="PRU10141"/>
    </source>
</evidence>
<dbReference type="PANTHER" id="PTHR22974">
    <property type="entry name" value="MIXED LINEAGE PROTEIN KINASE"/>
    <property type="match status" value="1"/>
</dbReference>
<evidence type="ECO:0000313" key="11">
    <source>
        <dbReference type="Proteomes" id="UP000007014"/>
    </source>
</evidence>
<dbReference type="OMA" id="HANEDQY"/>
<evidence type="ECO:0000313" key="10">
    <source>
        <dbReference type="EMBL" id="BAM82073.1"/>
    </source>
</evidence>
<accession>M1VKM0</accession>
<reference evidence="10 11" key="2">
    <citation type="journal article" date="2007" name="BMC Biol.">
        <title>A 100%-complete sequence reveals unusually simple genomic features in the hot-spring red alga Cyanidioschyzon merolae.</title>
        <authorList>
            <person name="Nozaki H."/>
            <person name="Takano H."/>
            <person name="Misumi O."/>
            <person name="Terasawa K."/>
            <person name="Matsuzaki M."/>
            <person name="Maruyama S."/>
            <person name="Nishida K."/>
            <person name="Yagisawa F."/>
            <person name="Yoshida Y."/>
            <person name="Fujiwara T."/>
            <person name="Takio S."/>
            <person name="Tamura K."/>
            <person name="Chung S.J."/>
            <person name="Nakamura S."/>
            <person name="Kuroiwa H."/>
            <person name="Tanaka K."/>
            <person name="Sato N."/>
            <person name="Kuroiwa T."/>
        </authorList>
    </citation>
    <scope>NUCLEOTIDE SEQUENCE [LARGE SCALE GENOMIC DNA]</scope>
    <source>
        <strain evidence="10 11">10D</strain>
    </source>
</reference>
<dbReference type="RefSeq" id="XP_005538109.1">
    <property type="nucleotide sequence ID" value="XM_005538052.1"/>
</dbReference>
<dbReference type="Pfam" id="PF00069">
    <property type="entry name" value="Pkinase"/>
    <property type="match status" value="1"/>
</dbReference>
<name>M1VKM0_CYAM1</name>
<evidence type="ECO:0000256" key="2">
    <source>
        <dbReference type="ARBA" id="ARBA00022679"/>
    </source>
</evidence>
<organism evidence="10 11">
    <name type="scientific">Cyanidioschyzon merolae (strain NIES-3377 / 10D)</name>
    <name type="common">Unicellular red alga</name>
    <dbReference type="NCBI Taxonomy" id="280699"/>
    <lineage>
        <taxon>Eukaryota</taxon>
        <taxon>Rhodophyta</taxon>
        <taxon>Bangiophyceae</taxon>
        <taxon>Cyanidiales</taxon>
        <taxon>Cyanidiaceae</taxon>
        <taxon>Cyanidioschyzon</taxon>
    </lineage>
</organism>
<dbReference type="STRING" id="280699.M1VKM0"/>
<dbReference type="Gene3D" id="3.30.200.20">
    <property type="entry name" value="Phosphorylase Kinase, domain 1"/>
    <property type="match status" value="1"/>
</dbReference>
<proteinExistence type="predicted"/>
<dbReference type="PANTHER" id="PTHR22974:SF23">
    <property type="entry name" value="TOUSLED-LIKE KINASE, ISOFORM G"/>
    <property type="match status" value="1"/>
</dbReference>
<feature type="region of interest" description="Disordered" evidence="8">
    <location>
        <begin position="264"/>
        <end position="335"/>
    </location>
</feature>
<dbReference type="GO" id="GO:0035556">
    <property type="term" value="P:intracellular signal transduction"/>
    <property type="evidence" value="ECO:0007669"/>
    <property type="project" value="TreeGrafter"/>
</dbReference>
<evidence type="ECO:0000256" key="1">
    <source>
        <dbReference type="ARBA" id="ARBA00022527"/>
    </source>
</evidence>
<dbReference type="SUPFAM" id="SSF56112">
    <property type="entry name" value="Protein kinase-like (PK-like)"/>
    <property type="match status" value="1"/>
</dbReference>
<feature type="region of interest" description="Disordered" evidence="8">
    <location>
        <begin position="229"/>
        <end position="248"/>
    </location>
</feature>
<gene>
    <name evidence="10" type="ORF">CYME_CMQ173C</name>
</gene>
<feature type="region of interest" description="Disordered" evidence="8">
    <location>
        <begin position="181"/>
        <end position="200"/>
    </location>
</feature>
<protein>
    <submittedName>
        <fullName evidence="10">Tousled-like kinase</fullName>
    </submittedName>
</protein>
<feature type="coiled-coil region" evidence="7">
    <location>
        <begin position="415"/>
        <end position="459"/>
    </location>
</feature>
<feature type="compositionally biased region" description="Polar residues" evidence="8">
    <location>
        <begin position="191"/>
        <end position="200"/>
    </location>
</feature>
<dbReference type="FunFam" id="1.10.510.10:FF:000698">
    <property type="entry name" value="Serine/threonine-protein kinase tousled-like 1"/>
    <property type="match status" value="1"/>
</dbReference>
<dbReference type="GO" id="GO:0004674">
    <property type="term" value="F:protein serine/threonine kinase activity"/>
    <property type="evidence" value="ECO:0007669"/>
    <property type="project" value="UniProtKB-KW"/>
</dbReference>
<dbReference type="EMBL" id="AP006499">
    <property type="protein sequence ID" value="BAM82073.1"/>
    <property type="molecule type" value="Genomic_DNA"/>
</dbReference>
<dbReference type="InterPro" id="IPR017441">
    <property type="entry name" value="Protein_kinase_ATP_BS"/>
</dbReference>
<feature type="compositionally biased region" description="Basic and acidic residues" evidence="8">
    <location>
        <begin position="298"/>
        <end position="309"/>
    </location>
</feature>
<feature type="coiled-coil region" evidence="7">
    <location>
        <begin position="561"/>
        <end position="595"/>
    </location>
</feature>
<keyword evidence="7" id="KW-0175">Coiled coil</keyword>
<keyword evidence="2" id="KW-0808">Transferase</keyword>
<dbReference type="GO" id="GO:0007059">
    <property type="term" value="P:chromosome segregation"/>
    <property type="evidence" value="ECO:0007669"/>
    <property type="project" value="TreeGrafter"/>
</dbReference>
<dbReference type="PROSITE" id="PS50011">
    <property type="entry name" value="PROTEIN_KINASE_DOM"/>
    <property type="match status" value="1"/>
</dbReference>
<dbReference type="CDD" id="cd13990">
    <property type="entry name" value="STKc_TLK"/>
    <property type="match status" value="1"/>
</dbReference>
<keyword evidence="5 6" id="KW-0067">ATP-binding</keyword>
<dbReference type="eggNOG" id="KOG1151">
    <property type="taxonomic scope" value="Eukaryota"/>
</dbReference>
<keyword evidence="3 6" id="KW-0547">Nucleotide-binding</keyword>
<evidence type="ECO:0000256" key="8">
    <source>
        <dbReference type="SAM" id="MobiDB-lite"/>
    </source>
</evidence>
<dbReference type="Gramene" id="CMQ173CT">
    <property type="protein sequence ID" value="CMQ173CT"/>
    <property type="gene ID" value="CMQ173C"/>
</dbReference>
<keyword evidence="1" id="KW-0723">Serine/threonine-protein kinase</keyword>
<dbReference type="InterPro" id="IPR008271">
    <property type="entry name" value="Ser/Thr_kinase_AS"/>
</dbReference>
<reference evidence="10 11" key="1">
    <citation type="journal article" date="2004" name="Nature">
        <title>Genome sequence of the ultrasmall unicellular red alga Cyanidioschyzon merolae 10D.</title>
        <authorList>
            <person name="Matsuzaki M."/>
            <person name="Misumi O."/>
            <person name="Shin-i T."/>
            <person name="Maruyama S."/>
            <person name="Takahara M."/>
            <person name="Miyagishima S."/>
            <person name="Mori T."/>
            <person name="Nishida K."/>
            <person name="Yagisawa F."/>
            <person name="Nishida K."/>
            <person name="Yoshida Y."/>
            <person name="Nishimura Y."/>
            <person name="Nakao S."/>
            <person name="Kobayashi T."/>
            <person name="Momoyama Y."/>
            <person name="Higashiyama T."/>
            <person name="Minoda A."/>
            <person name="Sano M."/>
            <person name="Nomoto H."/>
            <person name="Oishi K."/>
            <person name="Hayashi H."/>
            <person name="Ohta F."/>
            <person name="Nishizaka S."/>
            <person name="Haga S."/>
            <person name="Miura S."/>
            <person name="Morishita T."/>
            <person name="Kabeya Y."/>
            <person name="Terasawa K."/>
            <person name="Suzuki Y."/>
            <person name="Ishii Y."/>
            <person name="Asakawa S."/>
            <person name="Takano H."/>
            <person name="Ohta N."/>
            <person name="Kuroiwa H."/>
            <person name="Tanaka K."/>
            <person name="Shimizu N."/>
            <person name="Sugano S."/>
            <person name="Sato N."/>
            <person name="Nozaki H."/>
            <person name="Ogasawara N."/>
            <person name="Kohara Y."/>
            <person name="Kuroiwa T."/>
        </authorList>
    </citation>
    <scope>NUCLEOTIDE SEQUENCE [LARGE SCALE GENOMIC DNA]</scope>
    <source>
        <strain evidence="10 11">10D</strain>
    </source>
</reference>
<dbReference type="SMART" id="SM00220">
    <property type="entry name" value="S_TKc"/>
    <property type="match status" value="1"/>
</dbReference>
<dbReference type="PROSITE" id="PS00107">
    <property type="entry name" value="PROTEIN_KINASE_ATP"/>
    <property type="match status" value="1"/>
</dbReference>
<dbReference type="Gene3D" id="1.10.510.10">
    <property type="entry name" value="Transferase(Phosphotransferase) domain 1"/>
    <property type="match status" value="1"/>
</dbReference>
<feature type="compositionally biased region" description="Polar residues" evidence="8">
    <location>
        <begin position="266"/>
        <end position="297"/>
    </location>
</feature>
<evidence type="ECO:0000256" key="3">
    <source>
        <dbReference type="ARBA" id="ARBA00022741"/>
    </source>
</evidence>
<evidence type="ECO:0000256" key="5">
    <source>
        <dbReference type="ARBA" id="ARBA00022840"/>
    </source>
</evidence>
<keyword evidence="11" id="KW-1185">Reference proteome</keyword>
<keyword evidence="4" id="KW-0418">Kinase</keyword>
<feature type="compositionally biased region" description="Basic and acidic residues" evidence="8">
    <location>
        <begin position="139"/>
        <end position="156"/>
    </location>
</feature>
<feature type="domain" description="Protein kinase" evidence="9">
    <location>
        <begin position="610"/>
        <end position="892"/>
    </location>
</feature>
<dbReference type="OrthoDB" id="346907at2759"/>
<dbReference type="InterPro" id="IPR011009">
    <property type="entry name" value="Kinase-like_dom_sf"/>
</dbReference>
<dbReference type="PROSITE" id="PS00108">
    <property type="entry name" value="PROTEIN_KINASE_ST"/>
    <property type="match status" value="1"/>
</dbReference>
<evidence type="ECO:0000259" key="9">
    <source>
        <dbReference type="PROSITE" id="PS50011"/>
    </source>
</evidence>
<dbReference type="InterPro" id="IPR000719">
    <property type="entry name" value="Prot_kinase_dom"/>
</dbReference>
<dbReference type="KEGG" id="cme:CYME_CMQ173C"/>
<dbReference type="GO" id="GO:0005524">
    <property type="term" value="F:ATP binding"/>
    <property type="evidence" value="ECO:0007669"/>
    <property type="project" value="UniProtKB-UniRule"/>
</dbReference>
<dbReference type="GO" id="GO:0005634">
    <property type="term" value="C:nucleus"/>
    <property type="evidence" value="ECO:0007669"/>
    <property type="project" value="TreeGrafter"/>
</dbReference>
<sequence length="899" mass="99872">MSSVFECHTEIETECVHDESYGTFREPLVYRSQRLSTQTLREKLALLERRLNPRPWDARTAQSEVLLVNKKPRFCVEGFERLSGNYSGEELVTAGAGAPADSAAKLATPEAETWVYCAKAAADGCGSSVCRPGQSDSKSGSETRRTPIPRGERVPGKVDVVAAATITSGAAECADASSVDASGKHTDQLHPGQSSSCTDNRFQAEIHDRTPEHRNENDLRCPESCHRRGCEAGATPPPGSQSTSPGNSCSVAETILTVSRFEGRSGCQTELGSQTPSQTPAATVDRSSSPVASNSGERSCRSEPARHAQEWTTPAAVAGQSTMNRPRKRKARVPAAEENNGLTLDQFFSRAEKMTPSASAGACTFEMDSIESGSSRVSAADDAPGSQSIAGQQDARLVKATASVEEIHNQYVLQIEGLSTQLEELRAVAFELESTQERLSQVERTAGALRNALMDALREQGRLERGLNARLVAEKCQRLGQPVIARSGTALQEVWEDGSEFQRLSERQNVIAAERESIERSRKELSRLRRPAPGQNDATADAPQWLSMYIAEQEEIFRVRIQLLKRDEAALAEERAKLECERAMLLRELKRVRDESASRFREFPLLADRYLLLRLLGRGGFSEVWKAYDIEQARYVACKIHQLHAYWSESRKSNYIKHATREYRIHATLKHPRIVSLYDVFEIDDHTFCTVLEYCGEACDLDTYLRMNHHVSEREAKSIIAQVLSALLYLNSQPKRIIHYDLKPGNILYTNGEVRITDFGLSKIMDENLNTMDGMELTSQGAGTYWYLPPECFEGISATSGATGPRISNKVDVWSCGIILYQLLYGVKPFGNDLSQERILRDGTILKASDRDLFFPAKPAVSTEAKDFIRLCLTRNQMDRPDIRSIAMHHYLRGTITMS</sequence>
<evidence type="ECO:0000256" key="4">
    <source>
        <dbReference type="ARBA" id="ARBA00022777"/>
    </source>
</evidence>
<evidence type="ECO:0000256" key="7">
    <source>
        <dbReference type="SAM" id="Coils"/>
    </source>
</evidence>
<dbReference type="AlphaFoldDB" id="M1VKM0"/>
<feature type="binding site" evidence="6">
    <location>
        <position position="639"/>
    </location>
    <ligand>
        <name>ATP</name>
        <dbReference type="ChEBI" id="CHEBI:30616"/>
    </ligand>
</feature>
<feature type="region of interest" description="Disordered" evidence="8">
    <location>
        <begin position="124"/>
        <end position="156"/>
    </location>
</feature>
<dbReference type="Proteomes" id="UP000007014">
    <property type="component" value="Chromosome 17"/>
</dbReference>